<dbReference type="InterPro" id="IPR004710">
    <property type="entry name" value="Bilac:Na_transpt"/>
</dbReference>
<comment type="subcellular location">
    <subcellularLocation>
        <location evidence="1">Membrane</location>
        <topology evidence="1">Multi-pass membrane protein</topology>
    </subcellularLocation>
</comment>
<evidence type="ECO:0000256" key="2">
    <source>
        <dbReference type="ARBA" id="ARBA00006528"/>
    </source>
</evidence>
<feature type="transmembrane region" description="Helical" evidence="6">
    <location>
        <begin position="145"/>
        <end position="168"/>
    </location>
</feature>
<dbReference type="Gene3D" id="1.20.1530.20">
    <property type="match status" value="1"/>
</dbReference>
<evidence type="ECO:0000256" key="4">
    <source>
        <dbReference type="ARBA" id="ARBA00022989"/>
    </source>
</evidence>
<comment type="caution">
    <text evidence="7">The sequence shown here is derived from an EMBL/GenBank/DDBJ whole genome shotgun (WGS) entry which is preliminary data.</text>
</comment>
<dbReference type="GO" id="GO:0016020">
    <property type="term" value="C:membrane"/>
    <property type="evidence" value="ECO:0007669"/>
    <property type="project" value="UniProtKB-SubCell"/>
</dbReference>
<feature type="transmembrane region" description="Helical" evidence="6">
    <location>
        <begin position="114"/>
        <end position="139"/>
    </location>
</feature>
<dbReference type="EMBL" id="NBIV01000124">
    <property type="protein sequence ID" value="PXF43486.1"/>
    <property type="molecule type" value="Genomic_DNA"/>
</dbReference>
<dbReference type="InterPro" id="IPR038770">
    <property type="entry name" value="Na+/solute_symporter_sf"/>
</dbReference>
<organism evidence="7 8">
    <name type="scientific">Gracilariopsis chorda</name>
    <dbReference type="NCBI Taxonomy" id="448386"/>
    <lineage>
        <taxon>Eukaryota</taxon>
        <taxon>Rhodophyta</taxon>
        <taxon>Florideophyceae</taxon>
        <taxon>Rhodymeniophycidae</taxon>
        <taxon>Gracilariales</taxon>
        <taxon>Gracilariaceae</taxon>
        <taxon>Gracilariopsis</taxon>
    </lineage>
</organism>
<name>A0A2V3IN26_9FLOR</name>
<keyword evidence="8" id="KW-1185">Reference proteome</keyword>
<dbReference type="OrthoDB" id="203097at2759"/>
<dbReference type="PANTHER" id="PTHR10361">
    <property type="entry name" value="SODIUM-BILE ACID COTRANSPORTER"/>
    <property type="match status" value="1"/>
</dbReference>
<dbReference type="PANTHER" id="PTHR10361:SF30">
    <property type="entry name" value="SODIUM_METABOLITE COTRANSPORTER BASS6, CHLOROPLASTIC-RELATED"/>
    <property type="match status" value="1"/>
</dbReference>
<feature type="transmembrane region" description="Helical" evidence="6">
    <location>
        <begin position="57"/>
        <end position="76"/>
    </location>
</feature>
<reference evidence="7 8" key="1">
    <citation type="journal article" date="2018" name="Mol. Biol. Evol.">
        <title>Analysis of the draft genome of the red seaweed Gracilariopsis chorda provides insights into genome size evolution in Rhodophyta.</title>
        <authorList>
            <person name="Lee J."/>
            <person name="Yang E.C."/>
            <person name="Graf L."/>
            <person name="Yang J.H."/>
            <person name="Qiu H."/>
            <person name="Zel Zion U."/>
            <person name="Chan C.X."/>
            <person name="Stephens T.G."/>
            <person name="Weber A.P.M."/>
            <person name="Boo G.H."/>
            <person name="Boo S.M."/>
            <person name="Kim K.M."/>
            <person name="Shin Y."/>
            <person name="Jung M."/>
            <person name="Lee S.J."/>
            <person name="Yim H.S."/>
            <person name="Lee J.H."/>
            <person name="Bhattacharya D."/>
            <person name="Yoon H.S."/>
        </authorList>
    </citation>
    <scope>NUCLEOTIDE SEQUENCE [LARGE SCALE GENOMIC DNA]</scope>
    <source>
        <strain evidence="7 8">SKKU-2015</strain>
        <tissue evidence="7">Whole body</tissue>
    </source>
</reference>
<dbReference type="AlphaFoldDB" id="A0A2V3IN26"/>
<evidence type="ECO:0000256" key="5">
    <source>
        <dbReference type="ARBA" id="ARBA00023136"/>
    </source>
</evidence>
<feature type="transmembrane region" description="Helical" evidence="6">
    <location>
        <begin position="82"/>
        <end position="102"/>
    </location>
</feature>
<gene>
    <name evidence="7" type="ORF">BWQ96_06779</name>
</gene>
<proteinExistence type="inferred from homology"/>
<dbReference type="InterPro" id="IPR002657">
    <property type="entry name" value="BilAc:Na_symport/Acr3"/>
</dbReference>
<dbReference type="Proteomes" id="UP000247409">
    <property type="component" value="Unassembled WGS sequence"/>
</dbReference>
<dbReference type="STRING" id="448386.A0A2V3IN26"/>
<feature type="transmembrane region" description="Helical" evidence="6">
    <location>
        <begin position="30"/>
        <end position="50"/>
    </location>
</feature>
<accession>A0A2V3IN26</accession>
<dbReference type="Pfam" id="PF01758">
    <property type="entry name" value="SBF"/>
    <property type="match status" value="1"/>
</dbReference>
<evidence type="ECO:0000256" key="1">
    <source>
        <dbReference type="ARBA" id="ARBA00004141"/>
    </source>
</evidence>
<comment type="similarity">
    <text evidence="2">Belongs to the bile acid:sodium symporter (BASS) (TC 2.A.28) family.</text>
</comment>
<evidence type="ECO:0000313" key="8">
    <source>
        <dbReference type="Proteomes" id="UP000247409"/>
    </source>
</evidence>
<evidence type="ECO:0000256" key="6">
    <source>
        <dbReference type="SAM" id="Phobius"/>
    </source>
</evidence>
<evidence type="ECO:0000313" key="7">
    <source>
        <dbReference type="EMBL" id="PXF43486.1"/>
    </source>
</evidence>
<keyword evidence="5 6" id="KW-0472">Membrane</keyword>
<evidence type="ECO:0000256" key="3">
    <source>
        <dbReference type="ARBA" id="ARBA00022692"/>
    </source>
</evidence>
<sequence length="300" mass="30671">MPALAVLLGRLFALPAPLYAGLVLLGIISGGQASNLCTLIAGGDVALSVMMTTASTILSAIALPALSTVLIGQVVYVKTVALAKSLATLVLLPVLIGALVGAKFPGTVKRLENVLPLVGIAAVLVLILGPVSSTAALVGEGLQSLIVPVTLLHAGGGVVGFAVVRCVLKGSRKEAITAAFETGFKSPALSFVLAQRHFAETLVRMPSVVSIVVLAPFAAGCAVLLRALLGGQGGGGGDGGRTADKQPTFERYERTAGREATLFCVCVAGIYTKRVPLECLGAELVRARQFSLPVRVTRLL</sequence>
<keyword evidence="4 6" id="KW-1133">Transmembrane helix</keyword>
<keyword evidence="3 6" id="KW-0812">Transmembrane</keyword>
<feature type="transmembrane region" description="Helical" evidence="6">
    <location>
        <begin position="208"/>
        <end position="229"/>
    </location>
</feature>
<protein>
    <submittedName>
        <fullName evidence="7">Sodium/pyruvate cotransporter BASS2, chloroplastic</fullName>
    </submittedName>
</protein>
<keyword evidence="7" id="KW-0670">Pyruvate</keyword>